<keyword evidence="5" id="KW-1278">Translocase</keyword>
<evidence type="ECO:0000259" key="8">
    <source>
        <dbReference type="PROSITE" id="PS50893"/>
    </source>
</evidence>
<feature type="compositionally biased region" description="Low complexity" evidence="7">
    <location>
        <begin position="1"/>
        <end position="14"/>
    </location>
</feature>
<keyword evidence="2" id="KW-1003">Cell membrane</keyword>
<evidence type="ECO:0000313" key="9">
    <source>
        <dbReference type="EMBL" id="QAY59368.1"/>
    </source>
</evidence>
<keyword evidence="10" id="KW-1185">Reference proteome</keyword>
<dbReference type="InterPro" id="IPR017871">
    <property type="entry name" value="ABC_transporter-like_CS"/>
</dbReference>
<keyword evidence="6" id="KW-0472">Membrane</keyword>
<keyword evidence="1" id="KW-0813">Transport</keyword>
<dbReference type="GO" id="GO:0016887">
    <property type="term" value="F:ATP hydrolysis activity"/>
    <property type="evidence" value="ECO:0007669"/>
    <property type="project" value="InterPro"/>
</dbReference>
<dbReference type="KEGG" id="mprt:ET475_04760"/>
<evidence type="ECO:0000256" key="2">
    <source>
        <dbReference type="ARBA" id="ARBA00022475"/>
    </source>
</evidence>
<dbReference type="Pfam" id="PF00005">
    <property type="entry name" value="ABC_tran"/>
    <property type="match status" value="1"/>
</dbReference>
<proteinExistence type="predicted"/>
<dbReference type="SMART" id="SM00382">
    <property type="entry name" value="AAA"/>
    <property type="match status" value="1"/>
</dbReference>
<dbReference type="InterPro" id="IPR003439">
    <property type="entry name" value="ABC_transporter-like_ATP-bd"/>
</dbReference>
<evidence type="ECO:0000256" key="5">
    <source>
        <dbReference type="ARBA" id="ARBA00022967"/>
    </source>
</evidence>
<dbReference type="EMBL" id="CP035494">
    <property type="protein sequence ID" value="QAY59368.1"/>
    <property type="molecule type" value="Genomic_DNA"/>
</dbReference>
<evidence type="ECO:0000256" key="3">
    <source>
        <dbReference type="ARBA" id="ARBA00022741"/>
    </source>
</evidence>
<gene>
    <name evidence="9" type="ORF">ET475_04760</name>
</gene>
<dbReference type="GO" id="GO:0005524">
    <property type="term" value="F:ATP binding"/>
    <property type="evidence" value="ECO:0007669"/>
    <property type="project" value="UniProtKB-KW"/>
</dbReference>
<evidence type="ECO:0000256" key="1">
    <source>
        <dbReference type="ARBA" id="ARBA00022448"/>
    </source>
</evidence>
<feature type="domain" description="ABC transporter" evidence="8">
    <location>
        <begin position="38"/>
        <end position="252"/>
    </location>
</feature>
<evidence type="ECO:0000256" key="4">
    <source>
        <dbReference type="ARBA" id="ARBA00022840"/>
    </source>
</evidence>
<accession>A0A4P6EN98</accession>
<dbReference type="PANTHER" id="PTHR42788:SF17">
    <property type="entry name" value="ALIPHATIC SULFONATES IMPORT ATP-BINDING PROTEIN SSUB"/>
    <property type="match status" value="1"/>
</dbReference>
<dbReference type="Proteomes" id="UP000293995">
    <property type="component" value="Chromosome"/>
</dbReference>
<reference evidence="9 10" key="1">
    <citation type="submission" date="2019-01" db="EMBL/GenBank/DDBJ databases">
        <title>Genome sequencing of strain DFW100M-13.</title>
        <authorList>
            <person name="Heo J."/>
            <person name="Kim S.-J."/>
            <person name="Kim J.-S."/>
            <person name="Hong S.-B."/>
            <person name="Kwon S.-W."/>
        </authorList>
    </citation>
    <scope>NUCLEOTIDE SEQUENCE [LARGE SCALE GENOMIC DNA]</scope>
    <source>
        <strain evidence="9 10">DFW100M-13</strain>
    </source>
</reference>
<dbReference type="InterPro" id="IPR003593">
    <property type="entry name" value="AAA+_ATPase"/>
</dbReference>
<dbReference type="RefSeq" id="WP_129386529.1">
    <property type="nucleotide sequence ID" value="NZ_CP035494.1"/>
</dbReference>
<dbReference type="PROSITE" id="PS50893">
    <property type="entry name" value="ABC_TRANSPORTER_2"/>
    <property type="match status" value="1"/>
</dbReference>
<dbReference type="SUPFAM" id="SSF52540">
    <property type="entry name" value="P-loop containing nucleoside triphosphate hydrolases"/>
    <property type="match status" value="1"/>
</dbReference>
<dbReference type="PROSITE" id="PS00211">
    <property type="entry name" value="ABC_TRANSPORTER_1"/>
    <property type="match status" value="1"/>
</dbReference>
<dbReference type="AlphaFoldDB" id="A0A4P6EN98"/>
<organism evidence="9 10">
    <name type="scientific">Microbacterium protaetiae</name>
    <dbReference type="NCBI Taxonomy" id="2509458"/>
    <lineage>
        <taxon>Bacteria</taxon>
        <taxon>Bacillati</taxon>
        <taxon>Actinomycetota</taxon>
        <taxon>Actinomycetes</taxon>
        <taxon>Micrococcales</taxon>
        <taxon>Microbacteriaceae</taxon>
        <taxon>Microbacterium</taxon>
    </lineage>
</organism>
<dbReference type="Gene3D" id="3.40.50.300">
    <property type="entry name" value="P-loop containing nucleotide triphosphate hydrolases"/>
    <property type="match status" value="1"/>
</dbReference>
<feature type="region of interest" description="Disordered" evidence="7">
    <location>
        <begin position="1"/>
        <end position="32"/>
    </location>
</feature>
<feature type="compositionally biased region" description="Basic and acidic residues" evidence="7">
    <location>
        <begin position="15"/>
        <end position="32"/>
    </location>
</feature>
<evidence type="ECO:0000256" key="7">
    <source>
        <dbReference type="SAM" id="MobiDB-lite"/>
    </source>
</evidence>
<dbReference type="InterPro" id="IPR027417">
    <property type="entry name" value="P-loop_NTPase"/>
</dbReference>
<dbReference type="OrthoDB" id="8773773at2"/>
<keyword evidence="4 9" id="KW-0067">ATP-binding</keyword>
<protein>
    <submittedName>
        <fullName evidence="9">ATP-binding cassette domain-containing protein</fullName>
    </submittedName>
</protein>
<evidence type="ECO:0000313" key="10">
    <source>
        <dbReference type="Proteomes" id="UP000293995"/>
    </source>
</evidence>
<keyword evidence="3" id="KW-0547">Nucleotide-binding</keyword>
<dbReference type="InterPro" id="IPR050166">
    <property type="entry name" value="ABC_transporter_ATP-bind"/>
</dbReference>
<evidence type="ECO:0000256" key="6">
    <source>
        <dbReference type="ARBA" id="ARBA00023136"/>
    </source>
</evidence>
<sequence>MTAVVTDSANTATADTDRGNTDRARPDTAKTDRAKPAVWLRDVDKRFGDRVILDRVGLQISRGEFVALLGASGSGKTTLLRMLAGLDSADAGQLLVPRARTVVFQEPRLLPAQRVLANVTIGMRGRDVVDTARKALTEVGLAAHERAWPVTLSGGEAQRVALARALVRSPELLLLDEPFAALDALTRLKMQDLVADLCVRHGPAVLLVTHDVDEALRLADRIIVLRDGHFIRDHRGIRAGDGPTRADLLDALGVHAAG</sequence>
<name>A0A4P6EN98_9MICO</name>
<dbReference type="PANTHER" id="PTHR42788">
    <property type="entry name" value="TAURINE IMPORT ATP-BINDING PROTEIN-RELATED"/>
    <property type="match status" value="1"/>
</dbReference>